<feature type="transmembrane region" description="Helical" evidence="1">
    <location>
        <begin position="425"/>
        <end position="443"/>
    </location>
</feature>
<accession>A0A226CYY5</accession>
<organism evidence="2 3">
    <name type="scientific">Folsomia candida</name>
    <name type="common">Springtail</name>
    <dbReference type="NCBI Taxonomy" id="158441"/>
    <lineage>
        <taxon>Eukaryota</taxon>
        <taxon>Metazoa</taxon>
        <taxon>Ecdysozoa</taxon>
        <taxon>Arthropoda</taxon>
        <taxon>Hexapoda</taxon>
        <taxon>Collembola</taxon>
        <taxon>Entomobryomorpha</taxon>
        <taxon>Isotomoidea</taxon>
        <taxon>Isotomidae</taxon>
        <taxon>Proisotominae</taxon>
        <taxon>Folsomia</taxon>
    </lineage>
</organism>
<evidence type="ECO:0000313" key="2">
    <source>
        <dbReference type="EMBL" id="OXA38173.1"/>
    </source>
</evidence>
<keyword evidence="3" id="KW-1185">Reference proteome</keyword>
<keyword evidence="1" id="KW-0472">Membrane</keyword>
<feature type="transmembrane region" description="Helical" evidence="1">
    <location>
        <begin position="170"/>
        <end position="190"/>
    </location>
</feature>
<keyword evidence="1" id="KW-0812">Transmembrane</keyword>
<keyword evidence="1" id="KW-1133">Transmembrane helix</keyword>
<feature type="transmembrane region" description="Helical" evidence="1">
    <location>
        <begin position="211"/>
        <end position="228"/>
    </location>
</feature>
<dbReference type="EMBL" id="LNIX01000047">
    <property type="protein sequence ID" value="OXA38173.1"/>
    <property type="molecule type" value="Genomic_DNA"/>
</dbReference>
<protein>
    <submittedName>
        <fullName evidence="2">Uncharacterized protein</fullName>
    </submittedName>
</protein>
<sequence length="450" mass="51577">MGCPALNLLNLETFAHLRDTPVITWINIRTDHATQKFGPCLILPSEIRSGLIFSPTPDEAFAISNPVCVTDTFLRRPYPCYTSHLTLGIISRKLNISMEGTDEPVPDETIPHAFHICILCHPTHFLEEIDQQNPTFYVDQNAHFRIIYCYVKPSFEPPTFSMLINPFPGYIWGLLFATVGMVGLLGKNVSNSVSLCNAFIAQSPAIRFRQFHITFLSLIFIFFSILYLDSVTTEVISPYEQKPILTNEAWYSEGKYKLILGSEHDIDGFARYLGIPKKYWKSAIKIVKGFHMGKMQNDPFGTLSWLGEQTGAFIMIDLLEFREILFETGYKIRLGNTTCVIIKESLSVKMRLWTLRLRLADKVRQSLERLRSSGIPKRWTGLTTRLHVKWFFDEKIKLENTTRTEFIATKNLPPIRLNLASKPKIVFLLHVYLIMGAALFNIFEICMKFG</sequence>
<comment type="caution">
    <text evidence="2">The sequence shown here is derived from an EMBL/GenBank/DDBJ whole genome shotgun (WGS) entry which is preliminary data.</text>
</comment>
<proteinExistence type="predicted"/>
<dbReference type="AlphaFoldDB" id="A0A226CYY5"/>
<reference evidence="2 3" key="1">
    <citation type="submission" date="2015-12" db="EMBL/GenBank/DDBJ databases">
        <title>The genome of Folsomia candida.</title>
        <authorList>
            <person name="Faddeeva A."/>
            <person name="Derks M.F."/>
            <person name="Anvar Y."/>
            <person name="Smit S."/>
            <person name="Van Straalen N."/>
            <person name="Roelofs D."/>
        </authorList>
    </citation>
    <scope>NUCLEOTIDE SEQUENCE [LARGE SCALE GENOMIC DNA]</scope>
    <source>
        <strain evidence="2 3">VU population</strain>
        <tissue evidence="2">Whole body</tissue>
    </source>
</reference>
<name>A0A226CYY5_FOLCA</name>
<evidence type="ECO:0000313" key="3">
    <source>
        <dbReference type="Proteomes" id="UP000198287"/>
    </source>
</evidence>
<dbReference type="Proteomes" id="UP000198287">
    <property type="component" value="Unassembled WGS sequence"/>
</dbReference>
<gene>
    <name evidence="2" type="ORF">Fcan01_26966</name>
</gene>
<evidence type="ECO:0000256" key="1">
    <source>
        <dbReference type="SAM" id="Phobius"/>
    </source>
</evidence>